<evidence type="ECO:0008006" key="4">
    <source>
        <dbReference type="Google" id="ProtNLM"/>
    </source>
</evidence>
<feature type="compositionally biased region" description="Polar residues" evidence="1">
    <location>
        <begin position="163"/>
        <end position="179"/>
    </location>
</feature>
<dbReference type="OrthoDB" id="7862047at2759"/>
<proteinExistence type="predicted"/>
<evidence type="ECO:0000256" key="1">
    <source>
        <dbReference type="SAM" id="MobiDB-lite"/>
    </source>
</evidence>
<evidence type="ECO:0000313" key="2">
    <source>
        <dbReference type="Proteomes" id="UP001652661"/>
    </source>
</evidence>
<sequence length="179" mass="21460">MENYTHKKFTAALKRKRSQDSESDDDVIFVMEQPGQRTPEQPPSKRRFFRPWLDEPEKTKQPEPPRKTMVTPPLVDPTYQANMVRSHKRRQRSPQEQLRRDRNTLASLRHRRSQQQQQQLIEQQYLTSRIQHEANLEQQIRLSLYYVRFLQQTMATIEPLPPTNHQQMSLVHQATTQHP</sequence>
<accession>A0A6P4I8V9</accession>
<dbReference type="AlphaFoldDB" id="A0A6P4I8V9"/>
<name>A0A6P4I8V9_DROKI</name>
<reference evidence="2" key="1">
    <citation type="submission" date="2025-05" db="UniProtKB">
        <authorList>
            <consortium name="RefSeq"/>
        </authorList>
    </citation>
    <scope>NUCLEOTIDE SEQUENCE [LARGE SCALE GENOMIC DNA]</scope>
    <source>
        <strain evidence="2">14028-0561.14</strain>
    </source>
</reference>
<feature type="region of interest" description="Disordered" evidence="1">
    <location>
        <begin position="1"/>
        <end position="100"/>
    </location>
</feature>
<reference evidence="3" key="2">
    <citation type="submission" date="2025-08" db="UniProtKB">
        <authorList>
            <consortium name="RefSeq"/>
        </authorList>
    </citation>
    <scope>IDENTIFICATION</scope>
    <source>
        <strain evidence="3">14028-0561.14</strain>
        <tissue evidence="3">Whole fly</tissue>
    </source>
</reference>
<evidence type="ECO:0000313" key="3">
    <source>
        <dbReference type="RefSeq" id="XP_017019196.1"/>
    </source>
</evidence>
<dbReference type="GeneID" id="108072534"/>
<keyword evidence="2" id="KW-1185">Reference proteome</keyword>
<feature type="compositionally biased region" description="Basic and acidic residues" evidence="1">
    <location>
        <begin position="52"/>
        <end position="66"/>
    </location>
</feature>
<protein>
    <recommendedName>
        <fullName evidence="4">Protein Mabiki</fullName>
    </recommendedName>
</protein>
<gene>
    <name evidence="3" type="primary">LOC108072534</name>
</gene>
<feature type="compositionally biased region" description="Basic residues" evidence="1">
    <location>
        <begin position="1"/>
        <end position="17"/>
    </location>
</feature>
<dbReference type="Proteomes" id="UP001652661">
    <property type="component" value="Chromosome 2L"/>
</dbReference>
<feature type="region of interest" description="Disordered" evidence="1">
    <location>
        <begin position="159"/>
        <end position="179"/>
    </location>
</feature>
<organism evidence="2 3">
    <name type="scientific">Drosophila kikkawai</name>
    <name type="common">Fruit fly</name>
    <dbReference type="NCBI Taxonomy" id="30033"/>
    <lineage>
        <taxon>Eukaryota</taxon>
        <taxon>Metazoa</taxon>
        <taxon>Ecdysozoa</taxon>
        <taxon>Arthropoda</taxon>
        <taxon>Hexapoda</taxon>
        <taxon>Insecta</taxon>
        <taxon>Pterygota</taxon>
        <taxon>Neoptera</taxon>
        <taxon>Endopterygota</taxon>
        <taxon>Diptera</taxon>
        <taxon>Brachycera</taxon>
        <taxon>Muscomorpha</taxon>
        <taxon>Ephydroidea</taxon>
        <taxon>Drosophilidae</taxon>
        <taxon>Drosophila</taxon>
        <taxon>Sophophora</taxon>
    </lineage>
</organism>
<dbReference type="RefSeq" id="XP_017019196.1">
    <property type="nucleotide sequence ID" value="XM_017163707.3"/>
</dbReference>